<accession>A0A9W4SM62</accession>
<evidence type="ECO:0000256" key="5">
    <source>
        <dbReference type="ARBA" id="ARBA00023212"/>
    </source>
</evidence>
<feature type="region of interest" description="Disordered" evidence="7">
    <location>
        <begin position="374"/>
        <end position="395"/>
    </location>
</feature>
<evidence type="ECO:0000259" key="8">
    <source>
        <dbReference type="Pfam" id="PF06886"/>
    </source>
</evidence>
<proteinExistence type="inferred from homology"/>
<organism evidence="10 11">
    <name type="scientific">Funneliformis geosporum</name>
    <dbReference type="NCBI Taxonomy" id="1117311"/>
    <lineage>
        <taxon>Eukaryota</taxon>
        <taxon>Fungi</taxon>
        <taxon>Fungi incertae sedis</taxon>
        <taxon>Mucoromycota</taxon>
        <taxon>Glomeromycotina</taxon>
        <taxon>Glomeromycetes</taxon>
        <taxon>Glomerales</taxon>
        <taxon>Glomeraceae</taxon>
        <taxon>Funneliformis</taxon>
    </lineage>
</organism>
<dbReference type="PANTHER" id="PTHR14326:SF44">
    <property type="entry name" value="TARGETING PROTEIN FOR XKLP2"/>
    <property type="match status" value="1"/>
</dbReference>
<dbReference type="PANTHER" id="PTHR14326">
    <property type="entry name" value="TARGETING PROTEIN FOR XKLP2"/>
    <property type="match status" value="1"/>
</dbReference>
<feature type="region of interest" description="Disordered" evidence="7">
    <location>
        <begin position="189"/>
        <end position="221"/>
    </location>
</feature>
<feature type="domain" description="TPX2 C-terminal" evidence="8">
    <location>
        <begin position="357"/>
        <end position="432"/>
    </location>
</feature>
<evidence type="ECO:0000256" key="4">
    <source>
        <dbReference type="ARBA" id="ARBA00022490"/>
    </source>
</evidence>
<evidence type="ECO:0000256" key="1">
    <source>
        <dbReference type="ARBA" id="ARBA00004123"/>
    </source>
</evidence>
<dbReference type="Proteomes" id="UP001153678">
    <property type="component" value="Unassembled WGS sequence"/>
</dbReference>
<dbReference type="InterPro" id="IPR027329">
    <property type="entry name" value="TPX2_C"/>
</dbReference>
<dbReference type="GO" id="GO:0005634">
    <property type="term" value="C:nucleus"/>
    <property type="evidence" value="ECO:0007669"/>
    <property type="project" value="UniProtKB-SubCell"/>
</dbReference>
<dbReference type="OrthoDB" id="1684416at2759"/>
<sequence length="444" mass="52714">MNSTNFNRDIIEVSENTNYMEDIVQTSMITCDENDASLLTPSRTKNYLARKTAGVQKRKNNNTFVPTVPKPFKFHTASRVNISRNEDSPQRTQFIPLAVKVQQFMENTPKNDDGKAVSKPYDMRSNTLTVPRSPFLRTKYRTKTTTTLPTEERVVRDIQNYRFKANPVDRKIFEREDLRIPKVQKFKLTEPHSPFITKPKPPRQKSPSPPHIIKANPVPDHKDPFRPMFEHRFIDVSEFRLPGEEISKRKSQEIEERIRLEREEFERMREFRARPLPTDSPDCLPPRHHYTPTYPKPFTLLTDCRGEKYQMEFSEKLRGEEREREKELQFRALPLPSMEPEIIKKPECPPPTEAIGFFFQTDIRMEERHLFDEQRRMRDKEAEEQKEQKLREEESRQAEEIRRLRVELVHHAQPIRYYAPIIIQPSNKKLTRAVSPMIGDKRFI</sequence>
<evidence type="ECO:0000256" key="7">
    <source>
        <dbReference type="SAM" id="MobiDB-lite"/>
    </source>
</evidence>
<evidence type="ECO:0000256" key="3">
    <source>
        <dbReference type="ARBA" id="ARBA00005885"/>
    </source>
</evidence>
<evidence type="ECO:0000313" key="10">
    <source>
        <dbReference type="EMBL" id="CAI2173440.1"/>
    </source>
</evidence>
<keyword evidence="5" id="KW-0206">Cytoskeleton</keyword>
<evidence type="ECO:0000256" key="2">
    <source>
        <dbReference type="ARBA" id="ARBA00004186"/>
    </source>
</evidence>
<keyword evidence="11" id="KW-1185">Reference proteome</keyword>
<dbReference type="GO" id="GO:0005819">
    <property type="term" value="C:spindle"/>
    <property type="evidence" value="ECO:0007669"/>
    <property type="project" value="UniProtKB-SubCell"/>
</dbReference>
<reference evidence="10" key="1">
    <citation type="submission" date="2022-08" db="EMBL/GenBank/DDBJ databases">
        <authorList>
            <person name="Kallberg Y."/>
            <person name="Tangrot J."/>
            <person name="Rosling A."/>
        </authorList>
    </citation>
    <scope>NUCLEOTIDE SEQUENCE</scope>
    <source>
        <strain evidence="10">Wild A</strain>
    </source>
</reference>
<evidence type="ECO:0000256" key="6">
    <source>
        <dbReference type="ARBA" id="ARBA00023242"/>
    </source>
</evidence>
<evidence type="ECO:0000313" key="11">
    <source>
        <dbReference type="Proteomes" id="UP001153678"/>
    </source>
</evidence>
<keyword evidence="4" id="KW-0963">Cytoplasm</keyword>
<feature type="region of interest" description="Disordered" evidence="7">
    <location>
        <begin position="108"/>
        <end position="128"/>
    </location>
</feature>
<dbReference type="GO" id="GO:0060236">
    <property type="term" value="P:regulation of mitotic spindle organization"/>
    <property type="evidence" value="ECO:0007669"/>
    <property type="project" value="InterPro"/>
</dbReference>
<comment type="subcellular location">
    <subcellularLocation>
        <location evidence="2">Cytoplasm</location>
        <location evidence="2">Cytoskeleton</location>
        <location evidence="2">Spindle</location>
    </subcellularLocation>
    <subcellularLocation>
        <location evidence="1">Nucleus</location>
    </subcellularLocation>
</comment>
<dbReference type="InterPro" id="IPR009675">
    <property type="entry name" value="TPX2_fam"/>
</dbReference>
<dbReference type="Pfam" id="PF12214">
    <property type="entry name" value="TPX2_importin"/>
    <property type="match status" value="1"/>
</dbReference>
<dbReference type="AlphaFoldDB" id="A0A9W4SM62"/>
<dbReference type="GO" id="GO:0005874">
    <property type="term" value="C:microtubule"/>
    <property type="evidence" value="ECO:0007669"/>
    <property type="project" value="InterPro"/>
</dbReference>
<dbReference type="InterPro" id="IPR027330">
    <property type="entry name" value="TPX2_central_dom"/>
</dbReference>
<name>A0A9W4SM62_9GLOM</name>
<keyword evidence="6" id="KW-0539">Nucleus</keyword>
<dbReference type="EMBL" id="CAMKVN010001066">
    <property type="protein sequence ID" value="CAI2173440.1"/>
    <property type="molecule type" value="Genomic_DNA"/>
</dbReference>
<evidence type="ECO:0000259" key="9">
    <source>
        <dbReference type="Pfam" id="PF12214"/>
    </source>
</evidence>
<feature type="domain" description="TPX2 central" evidence="9">
    <location>
        <begin position="127"/>
        <end position="192"/>
    </location>
</feature>
<comment type="similarity">
    <text evidence="3">Belongs to the TPX2 family.</text>
</comment>
<gene>
    <name evidence="10" type="ORF">FWILDA_LOCUS6086</name>
</gene>
<comment type="caution">
    <text evidence="10">The sequence shown here is derived from an EMBL/GenBank/DDBJ whole genome shotgun (WGS) entry which is preliminary data.</text>
</comment>
<dbReference type="Pfam" id="PF06886">
    <property type="entry name" value="TPX2"/>
    <property type="match status" value="1"/>
</dbReference>
<protein>
    <submittedName>
        <fullName evidence="10">7890_t:CDS:1</fullName>
    </submittedName>
</protein>